<protein>
    <submittedName>
        <fullName evidence="2">Uncharacterized protein</fullName>
    </submittedName>
</protein>
<sequence length="241" mass="27028">MPQTKQAPIIVMQASNEVRKSSIEGRGGMWKPPKAGEEKIVRLSTNNADDIARSNNNDEKSQLSSFGTLHDRLQMLCEDHEWEMADNETTARKASRTCGIRQGDLQVEFSIPEDAAKNNIILTAVVHNAAASLLVPPPRTVSPDVNSNTAIRKRPLGSRASVSRDTSPIRPRKRPSYSLMTKMMKIKAILSERHEEFQTSVFDGKFILYHSIPVSTLPTNDFEITIQNFMMIAFEIQGEFQ</sequence>
<dbReference type="EMBL" id="HBFW01000536">
    <property type="protein sequence ID" value="CAD8929316.1"/>
    <property type="molecule type" value="Transcribed_RNA"/>
</dbReference>
<name>A0A7S1CWS7_CYCTE</name>
<reference evidence="2" key="1">
    <citation type="submission" date="2021-01" db="EMBL/GenBank/DDBJ databases">
        <authorList>
            <person name="Corre E."/>
            <person name="Pelletier E."/>
            <person name="Niang G."/>
            <person name="Scheremetjew M."/>
            <person name="Finn R."/>
            <person name="Kale V."/>
            <person name="Holt S."/>
            <person name="Cochrane G."/>
            <person name="Meng A."/>
            <person name="Brown T."/>
            <person name="Cohen L."/>
        </authorList>
    </citation>
    <scope>NUCLEOTIDE SEQUENCE</scope>
    <source>
        <strain evidence="2">ECT3854</strain>
    </source>
</reference>
<dbReference type="AlphaFoldDB" id="A0A7S1CWS7"/>
<accession>A0A7S1CWS7</accession>
<evidence type="ECO:0000256" key="1">
    <source>
        <dbReference type="SAM" id="MobiDB-lite"/>
    </source>
</evidence>
<feature type="region of interest" description="Disordered" evidence="1">
    <location>
        <begin position="141"/>
        <end position="174"/>
    </location>
</feature>
<organism evidence="2">
    <name type="scientific">Cyclophora tenuis</name>
    <name type="common">Marine diatom</name>
    <dbReference type="NCBI Taxonomy" id="216820"/>
    <lineage>
        <taxon>Eukaryota</taxon>
        <taxon>Sar</taxon>
        <taxon>Stramenopiles</taxon>
        <taxon>Ochrophyta</taxon>
        <taxon>Bacillariophyta</taxon>
        <taxon>Fragilariophyceae</taxon>
        <taxon>Fragilariophycidae</taxon>
        <taxon>Cyclophorales</taxon>
        <taxon>Cyclophoraceae</taxon>
        <taxon>Cyclophora</taxon>
    </lineage>
</organism>
<evidence type="ECO:0000313" key="2">
    <source>
        <dbReference type="EMBL" id="CAD8929316.1"/>
    </source>
</evidence>
<proteinExistence type="predicted"/>
<gene>
    <name evidence="2" type="ORF">CTEN0397_LOCUS333</name>
</gene>